<feature type="region of interest" description="Disordered" evidence="12">
    <location>
        <begin position="1"/>
        <end position="40"/>
    </location>
</feature>
<dbReference type="InterPro" id="IPR050205">
    <property type="entry name" value="CDPK_Ser/Thr_kinases"/>
</dbReference>
<dbReference type="EMBL" id="CM007903">
    <property type="protein sequence ID" value="OTF98680.1"/>
    <property type="molecule type" value="Genomic_DNA"/>
</dbReference>
<dbReference type="CDD" id="cd05117">
    <property type="entry name" value="STKc_CAMK"/>
    <property type="match status" value="1"/>
</dbReference>
<dbReference type="Gramene" id="mRNA:HanXRQr2_Chr14g0651551">
    <property type="protein sequence ID" value="mRNA:HanXRQr2_Chr14g0651551"/>
    <property type="gene ID" value="HanXRQr2_Chr14g0651551"/>
</dbReference>
<name>A0A251SMF5_HELAN</name>
<dbReference type="Pfam" id="PF00069">
    <property type="entry name" value="Pkinase"/>
    <property type="match status" value="1"/>
</dbReference>
<dbReference type="EC" id="2.7.11.1" evidence="2"/>
<dbReference type="InterPro" id="IPR017441">
    <property type="entry name" value="Protein_kinase_ATP_BS"/>
</dbReference>
<feature type="binding site" evidence="11">
    <location>
        <position position="152"/>
    </location>
    <ligand>
        <name>ATP</name>
        <dbReference type="ChEBI" id="CHEBI:30616"/>
    </ligand>
</feature>
<dbReference type="EMBL" id="MNCJ02000329">
    <property type="protein sequence ID" value="KAF5769723.1"/>
    <property type="molecule type" value="Genomic_DNA"/>
</dbReference>
<keyword evidence="6 11" id="KW-0547">Nucleotide-binding</keyword>
<keyword evidence="3" id="KW-0723">Serine/threonine-protein kinase</keyword>
<evidence type="ECO:0000256" key="1">
    <source>
        <dbReference type="ARBA" id="ARBA00005354"/>
    </source>
</evidence>
<dbReference type="AlphaFoldDB" id="A0A251SMF5"/>
<dbReference type="InterPro" id="IPR011009">
    <property type="entry name" value="Kinase-like_dom_sf"/>
</dbReference>
<dbReference type="Gene3D" id="3.30.200.20">
    <property type="entry name" value="Phosphorylase Kinase, domain 1"/>
    <property type="match status" value="1"/>
</dbReference>
<dbReference type="FunFam" id="1.10.510.10:FF:001864">
    <property type="entry name" value="Calcium-dependent protein kinase SK5"/>
    <property type="match status" value="1"/>
</dbReference>
<dbReference type="OrthoDB" id="40902at2759"/>
<dbReference type="InterPro" id="IPR011992">
    <property type="entry name" value="EF-hand-dom_pair"/>
</dbReference>
<evidence type="ECO:0000256" key="8">
    <source>
        <dbReference type="ARBA" id="ARBA00022840"/>
    </source>
</evidence>
<dbReference type="PROSITE" id="PS00107">
    <property type="entry name" value="PROTEIN_KINASE_ATP"/>
    <property type="match status" value="1"/>
</dbReference>
<evidence type="ECO:0000313" key="16">
    <source>
        <dbReference type="Proteomes" id="UP000215914"/>
    </source>
</evidence>
<dbReference type="SUPFAM" id="SSF47473">
    <property type="entry name" value="EF-hand"/>
    <property type="match status" value="1"/>
</dbReference>
<dbReference type="FunFam" id="1.10.238.10:FF:000085">
    <property type="entry name" value="CDPK-related kinase 1"/>
    <property type="match status" value="1"/>
</dbReference>
<reference evidence="15" key="2">
    <citation type="submission" date="2017-02" db="EMBL/GenBank/DDBJ databases">
        <title>Sunflower complete genome.</title>
        <authorList>
            <person name="Langlade N."/>
            <person name="Munos S."/>
        </authorList>
    </citation>
    <scope>NUCLEOTIDE SEQUENCE [LARGE SCALE GENOMIC DNA]</scope>
    <source>
        <tissue evidence="15">Leaves</tissue>
    </source>
</reference>
<dbReference type="Gene3D" id="1.10.238.10">
    <property type="entry name" value="EF-hand"/>
    <property type="match status" value="2"/>
</dbReference>
<dbReference type="STRING" id="4232.A0A251SMF5"/>
<evidence type="ECO:0000259" key="13">
    <source>
        <dbReference type="PROSITE" id="PS50011"/>
    </source>
</evidence>
<organism evidence="15 16">
    <name type="scientific">Helianthus annuus</name>
    <name type="common">Common sunflower</name>
    <dbReference type="NCBI Taxonomy" id="4232"/>
    <lineage>
        <taxon>Eukaryota</taxon>
        <taxon>Viridiplantae</taxon>
        <taxon>Streptophyta</taxon>
        <taxon>Embryophyta</taxon>
        <taxon>Tracheophyta</taxon>
        <taxon>Spermatophyta</taxon>
        <taxon>Magnoliopsida</taxon>
        <taxon>eudicotyledons</taxon>
        <taxon>Gunneridae</taxon>
        <taxon>Pentapetalae</taxon>
        <taxon>asterids</taxon>
        <taxon>campanulids</taxon>
        <taxon>Asterales</taxon>
        <taxon>Asteraceae</taxon>
        <taxon>Asteroideae</taxon>
        <taxon>Heliantheae alliance</taxon>
        <taxon>Heliantheae</taxon>
        <taxon>Helianthus</taxon>
    </lineage>
</organism>
<keyword evidence="7 15" id="KW-0418">Kinase</keyword>
<evidence type="ECO:0000256" key="3">
    <source>
        <dbReference type="ARBA" id="ARBA00022527"/>
    </source>
</evidence>
<dbReference type="FunFam" id="1.10.510.10:FF:001294">
    <property type="entry name" value="CDPK-related kinase 3"/>
    <property type="match status" value="1"/>
</dbReference>
<comment type="similarity">
    <text evidence="1">Belongs to the protein kinase superfamily. CAMK Ser/Thr protein kinase family. CaMK subfamily.</text>
</comment>
<reference evidence="14 16" key="1">
    <citation type="journal article" date="2017" name="Nature">
        <title>The sunflower genome provides insights into oil metabolism, flowering and Asterid evolution.</title>
        <authorList>
            <person name="Badouin H."/>
            <person name="Gouzy J."/>
            <person name="Grassa C.J."/>
            <person name="Murat F."/>
            <person name="Staton S.E."/>
            <person name="Cottret L."/>
            <person name="Lelandais-Briere C."/>
            <person name="Owens G.L."/>
            <person name="Carrere S."/>
            <person name="Mayjonade B."/>
            <person name="Legrand L."/>
            <person name="Gill N."/>
            <person name="Kane N.C."/>
            <person name="Bowers J.E."/>
            <person name="Hubner S."/>
            <person name="Bellec A."/>
            <person name="Berard A."/>
            <person name="Berges H."/>
            <person name="Blanchet N."/>
            <person name="Boniface M.C."/>
            <person name="Brunel D."/>
            <person name="Catrice O."/>
            <person name="Chaidir N."/>
            <person name="Claudel C."/>
            <person name="Donnadieu C."/>
            <person name="Faraut T."/>
            <person name="Fievet G."/>
            <person name="Helmstetter N."/>
            <person name="King M."/>
            <person name="Knapp S.J."/>
            <person name="Lai Z."/>
            <person name="Le Paslier M.C."/>
            <person name="Lippi Y."/>
            <person name="Lorenzon L."/>
            <person name="Mandel J.R."/>
            <person name="Marage G."/>
            <person name="Marchand G."/>
            <person name="Marquand E."/>
            <person name="Bret-Mestries E."/>
            <person name="Morien E."/>
            <person name="Nambeesan S."/>
            <person name="Nguyen T."/>
            <person name="Pegot-Espagnet P."/>
            <person name="Pouilly N."/>
            <person name="Raftis F."/>
            <person name="Sallet E."/>
            <person name="Schiex T."/>
            <person name="Thomas J."/>
            <person name="Vandecasteele C."/>
            <person name="Vares D."/>
            <person name="Vear F."/>
            <person name="Vautrin S."/>
            <person name="Crespi M."/>
            <person name="Mangin B."/>
            <person name="Burke J.M."/>
            <person name="Salse J."/>
            <person name="Munos S."/>
            <person name="Vincourt P."/>
            <person name="Rieseberg L.H."/>
            <person name="Langlade N.B."/>
        </authorList>
    </citation>
    <scope>NUCLEOTIDE SEQUENCE [LARGE SCALE GENOMIC DNA]</scope>
    <source>
        <strain evidence="16">cv. SF193</strain>
        <tissue evidence="14">Leaves</tissue>
    </source>
</reference>
<feature type="domain" description="Protein kinase" evidence="13">
    <location>
        <begin position="115"/>
        <end position="377"/>
    </location>
</feature>
<evidence type="ECO:0000313" key="14">
    <source>
        <dbReference type="EMBL" id="KAF5769723.1"/>
    </source>
</evidence>
<accession>A0A251SMF5</accession>
<protein>
    <recommendedName>
        <fullName evidence="2">non-specific serine/threonine protein kinase</fullName>
        <ecNumber evidence="2">2.7.11.1</ecNumber>
    </recommendedName>
</protein>
<comment type="catalytic activity">
    <reaction evidence="10">
        <text>L-seryl-[protein] + ATP = O-phospho-L-seryl-[protein] + ADP + H(+)</text>
        <dbReference type="Rhea" id="RHEA:17989"/>
        <dbReference type="Rhea" id="RHEA-COMP:9863"/>
        <dbReference type="Rhea" id="RHEA-COMP:11604"/>
        <dbReference type="ChEBI" id="CHEBI:15378"/>
        <dbReference type="ChEBI" id="CHEBI:29999"/>
        <dbReference type="ChEBI" id="CHEBI:30616"/>
        <dbReference type="ChEBI" id="CHEBI:83421"/>
        <dbReference type="ChEBI" id="CHEBI:456216"/>
        <dbReference type="EC" id="2.7.11.1"/>
    </reaction>
</comment>
<dbReference type="PANTHER" id="PTHR24349">
    <property type="entry name" value="SERINE/THREONINE-PROTEIN KINASE"/>
    <property type="match status" value="1"/>
</dbReference>
<keyword evidence="5" id="KW-0677">Repeat</keyword>
<dbReference type="SUPFAM" id="SSF56112">
    <property type="entry name" value="Protein kinase-like (PK-like)"/>
    <property type="match status" value="1"/>
</dbReference>
<dbReference type="GO" id="GO:0009931">
    <property type="term" value="F:calcium-dependent protein serine/threonine kinase activity"/>
    <property type="evidence" value="ECO:0000318"/>
    <property type="project" value="GO_Central"/>
</dbReference>
<dbReference type="SMART" id="SM00220">
    <property type="entry name" value="S_TKc"/>
    <property type="match status" value="1"/>
</dbReference>
<dbReference type="GO" id="GO:0005634">
    <property type="term" value="C:nucleus"/>
    <property type="evidence" value="ECO:0000318"/>
    <property type="project" value="GO_Central"/>
</dbReference>
<evidence type="ECO:0000256" key="9">
    <source>
        <dbReference type="ARBA" id="ARBA00047899"/>
    </source>
</evidence>
<dbReference type="Proteomes" id="UP000215914">
    <property type="component" value="Chromosome 14"/>
</dbReference>
<dbReference type="PROSITE" id="PS50011">
    <property type="entry name" value="PROTEIN_KINASE_DOM"/>
    <property type="match status" value="1"/>
</dbReference>
<comment type="catalytic activity">
    <reaction evidence="9">
        <text>L-threonyl-[protein] + ATP = O-phospho-L-threonyl-[protein] + ADP + H(+)</text>
        <dbReference type="Rhea" id="RHEA:46608"/>
        <dbReference type="Rhea" id="RHEA-COMP:11060"/>
        <dbReference type="Rhea" id="RHEA-COMP:11605"/>
        <dbReference type="ChEBI" id="CHEBI:15378"/>
        <dbReference type="ChEBI" id="CHEBI:30013"/>
        <dbReference type="ChEBI" id="CHEBI:30616"/>
        <dbReference type="ChEBI" id="CHEBI:61977"/>
        <dbReference type="ChEBI" id="CHEBI:456216"/>
        <dbReference type="EC" id="2.7.11.1"/>
    </reaction>
</comment>
<keyword evidence="16" id="KW-1185">Reference proteome</keyword>
<evidence type="ECO:0000256" key="4">
    <source>
        <dbReference type="ARBA" id="ARBA00022679"/>
    </source>
</evidence>
<dbReference type="InterPro" id="IPR008271">
    <property type="entry name" value="Ser/Thr_kinase_AS"/>
</dbReference>
<evidence type="ECO:0000256" key="10">
    <source>
        <dbReference type="ARBA" id="ARBA00048679"/>
    </source>
</evidence>
<dbReference type="PROSITE" id="PS00108">
    <property type="entry name" value="PROTEIN_KINASE_ST"/>
    <property type="match status" value="1"/>
</dbReference>
<dbReference type="GO" id="GO:0005524">
    <property type="term" value="F:ATP binding"/>
    <property type="evidence" value="ECO:0007669"/>
    <property type="project" value="UniProtKB-UniRule"/>
</dbReference>
<dbReference type="InterPro" id="IPR000719">
    <property type="entry name" value="Prot_kinase_dom"/>
</dbReference>
<dbReference type="Gene3D" id="1.10.510.10">
    <property type="entry name" value="Transferase(Phosphotransferase) domain 1"/>
    <property type="match status" value="1"/>
</dbReference>
<evidence type="ECO:0000256" key="12">
    <source>
        <dbReference type="SAM" id="MobiDB-lite"/>
    </source>
</evidence>
<keyword evidence="4 14" id="KW-0808">Transferase</keyword>
<dbReference type="GO" id="GO:0005737">
    <property type="term" value="C:cytoplasm"/>
    <property type="evidence" value="ECO:0000318"/>
    <property type="project" value="GO_Central"/>
</dbReference>
<sequence length="569" mass="64516">MGIFSSKHKTSPKNKEIPMAAAKPNNDNAIEKTGKKKNHNAGEKKSTFFAFYPGKYVFSKKGTNATPKRLFRRAFAPLSPAQHMKGVLARRTGKGGGEEKLNKSFGFSKHIGHKYDIGEEVGKGHFGHTRRAKCKKGEFKGQQVAVKIIPKKKMTTAIAIEDVHREVKILRTLTGHSNLINFYDAYEDHNFVFLVMELCDGGVLLDRILSRGGKYTEYDAKGVLIQMLTVVAFCHLQGVVHRDLKPENFLFATNDNDARLKAIDFGLSDFVCPEKKLDDIVGSAYYVAPEVLQRSYSTEADVWSTGVIAYVLLCGNRPFWGRTESGIFRSVLKNEPHFDEAVWSNLSFEAKDFVKTLLNKDPRKRLTAAQALCHPWIRNDNEVKTPFDISILKFLKRYICASNLRKSALRALSKTLIFDELVYLKEQFSLLEPSVNGFISVENLKTPLMKYTTEAMKESGVHEFLESLCSLQYRRMDFEEFCAAALRVHQLEGLDRWERQSRDAYEIFEKDGNRPIVHEELASELGLGPAIPVRDVMVDWIRQSDGHLTYIGFVKVLHGMTSRNLAKSQ</sequence>
<dbReference type="OMA" id="ESCINDF"/>
<reference evidence="14" key="3">
    <citation type="submission" date="2020-06" db="EMBL/GenBank/DDBJ databases">
        <title>Helianthus annuus Genome sequencing and assembly Release 2.</title>
        <authorList>
            <person name="Gouzy J."/>
            <person name="Langlade N."/>
            <person name="Munos S."/>
        </authorList>
    </citation>
    <scope>NUCLEOTIDE SEQUENCE</scope>
    <source>
        <tissue evidence="14">Leaves</tissue>
    </source>
</reference>
<keyword evidence="8 11" id="KW-0067">ATP-binding</keyword>
<evidence type="ECO:0000256" key="7">
    <source>
        <dbReference type="ARBA" id="ARBA00022777"/>
    </source>
</evidence>
<proteinExistence type="inferred from homology"/>
<dbReference type="InParanoid" id="A0A251SMF5"/>
<evidence type="ECO:0000256" key="5">
    <source>
        <dbReference type="ARBA" id="ARBA00022737"/>
    </source>
</evidence>
<dbReference type="GO" id="GO:0035556">
    <property type="term" value="P:intracellular signal transduction"/>
    <property type="evidence" value="ECO:0000318"/>
    <property type="project" value="GO_Central"/>
</dbReference>
<evidence type="ECO:0000256" key="11">
    <source>
        <dbReference type="PROSITE-ProRule" id="PRU10141"/>
    </source>
</evidence>
<gene>
    <name evidence="15" type="ORF">HannXRQ_Chr14g0448281</name>
    <name evidence="14" type="ORF">HanXRQr2_Chr14g0651551</name>
</gene>
<dbReference type="GO" id="GO:0004683">
    <property type="term" value="F:calcium/calmodulin-dependent protein kinase activity"/>
    <property type="evidence" value="ECO:0000318"/>
    <property type="project" value="GO_Central"/>
</dbReference>
<dbReference type="FunFam" id="3.30.200.20:FF:000101">
    <property type="entry name" value="CDPK-related kinase 1"/>
    <property type="match status" value="1"/>
</dbReference>
<evidence type="ECO:0000256" key="2">
    <source>
        <dbReference type="ARBA" id="ARBA00012513"/>
    </source>
</evidence>
<evidence type="ECO:0000313" key="15">
    <source>
        <dbReference type="EMBL" id="OTF98680.1"/>
    </source>
</evidence>
<feature type="compositionally biased region" description="Basic residues" evidence="12">
    <location>
        <begin position="1"/>
        <end position="12"/>
    </location>
</feature>
<dbReference type="GO" id="GO:0005516">
    <property type="term" value="F:calmodulin binding"/>
    <property type="evidence" value="ECO:0000318"/>
    <property type="project" value="GO_Central"/>
</dbReference>
<evidence type="ECO:0000256" key="6">
    <source>
        <dbReference type="ARBA" id="ARBA00022741"/>
    </source>
</evidence>